<dbReference type="Pfam" id="PF13383">
    <property type="entry name" value="Methyltransf_22"/>
    <property type="match status" value="1"/>
</dbReference>
<keyword evidence="4" id="KW-1185">Reference proteome</keyword>
<protein>
    <recommendedName>
        <fullName evidence="2">Methyltransferase domain-containing protein</fullName>
    </recommendedName>
</protein>
<dbReference type="PANTHER" id="PTHR32026:SF10">
    <property type="entry name" value="METHYLTRANSFERASE-LIKE PROTEIN 24-RELATED"/>
    <property type="match status" value="1"/>
</dbReference>
<dbReference type="EnsemblMetazoa" id="XM_030994760">
    <property type="protein sequence ID" value="XP_030850620"/>
    <property type="gene ID" value="LOC100891683"/>
</dbReference>
<dbReference type="CTD" id="728464"/>
<feature type="domain" description="Methyltransferase" evidence="2">
    <location>
        <begin position="183"/>
        <end position="372"/>
    </location>
</feature>
<dbReference type="Proteomes" id="UP000007110">
    <property type="component" value="Unassembled WGS sequence"/>
</dbReference>
<dbReference type="InParanoid" id="A0A7M7PI36"/>
<evidence type="ECO:0000313" key="4">
    <source>
        <dbReference type="Proteomes" id="UP000007110"/>
    </source>
</evidence>
<proteinExistence type="predicted"/>
<evidence type="ECO:0000313" key="3">
    <source>
        <dbReference type="EnsemblMetazoa" id="XP_030850620"/>
    </source>
</evidence>
<reference evidence="3" key="2">
    <citation type="submission" date="2021-01" db="UniProtKB">
        <authorList>
            <consortium name="EnsemblMetazoa"/>
        </authorList>
    </citation>
    <scope>IDENTIFICATION</scope>
</reference>
<dbReference type="InterPro" id="IPR025714">
    <property type="entry name" value="Methyltranfer_dom"/>
</dbReference>
<dbReference type="InterPro" id="IPR026913">
    <property type="entry name" value="METTL24"/>
</dbReference>
<name>A0A7M7PI36_STRPU</name>
<dbReference type="RefSeq" id="XP_030850619.1">
    <property type="nucleotide sequence ID" value="XM_030994759.1"/>
</dbReference>
<dbReference type="GeneID" id="100891683"/>
<dbReference type="KEGG" id="spu:100891683"/>
<evidence type="ECO:0000259" key="2">
    <source>
        <dbReference type="Pfam" id="PF13383"/>
    </source>
</evidence>
<sequence>MRMLLSLSRPFGRSLGRRIVMQLISIGCLFMLICLHLQYEFTNRAAASSRLNRHSSLSNQRNYEKRFPTDDDERLIFNDKTARRERMRTRRDEEDDNDDIDLLYIDIIDEQKNSGGVGGAIERSGMLEERGNKGGSGVQYQLGRKALLSKRISSIGDEYAAESGERTHVGLLLQPWASNEHSMDAEAKRFFKYITTIQVQCREQHAVGRSNPSGTGLDWPWMVCFDEGSSYVGRGALRPGCVVYSFGARSSNIRFEIEMAERGCEVHIFDPSGRMRAHILSESKQHRVSNDALPENIVIHKTTLDWRDSNVGNQRTSSSWKPSKLSAIMTKLGHDTIDIVRADLQSAEWKVLENILLDGTVSRIHQLIFNIHLNWSGFEVQGANHDVIRFWYSVLKKLERARYQLFHSLEDKSEPSIFLGQTMPNISSTYTLGWVNTSWR</sequence>
<reference evidence="4" key="1">
    <citation type="submission" date="2015-02" db="EMBL/GenBank/DDBJ databases">
        <title>Genome sequencing for Strongylocentrotus purpuratus.</title>
        <authorList>
            <person name="Murali S."/>
            <person name="Liu Y."/>
            <person name="Vee V."/>
            <person name="English A."/>
            <person name="Wang M."/>
            <person name="Skinner E."/>
            <person name="Han Y."/>
            <person name="Muzny D.M."/>
            <person name="Worley K.C."/>
            <person name="Gibbs R.A."/>
        </authorList>
    </citation>
    <scope>NUCLEOTIDE SEQUENCE</scope>
</reference>
<dbReference type="OrthoDB" id="10006218at2759"/>
<dbReference type="AlphaFoldDB" id="A0A7M7PI36"/>
<keyword evidence="1" id="KW-0472">Membrane</keyword>
<organism evidence="3 4">
    <name type="scientific">Strongylocentrotus purpuratus</name>
    <name type="common">Purple sea urchin</name>
    <dbReference type="NCBI Taxonomy" id="7668"/>
    <lineage>
        <taxon>Eukaryota</taxon>
        <taxon>Metazoa</taxon>
        <taxon>Echinodermata</taxon>
        <taxon>Eleutherozoa</taxon>
        <taxon>Echinozoa</taxon>
        <taxon>Echinoidea</taxon>
        <taxon>Euechinoidea</taxon>
        <taxon>Echinacea</taxon>
        <taxon>Camarodonta</taxon>
        <taxon>Echinidea</taxon>
        <taxon>Strongylocentrotidae</taxon>
        <taxon>Strongylocentrotus</taxon>
    </lineage>
</organism>
<keyword evidence="1" id="KW-0812">Transmembrane</keyword>
<dbReference type="PANTHER" id="PTHR32026">
    <property type="entry name" value="METHYLTRANSFERASE-LIKE PROTEIN 24"/>
    <property type="match status" value="1"/>
</dbReference>
<feature type="transmembrane region" description="Helical" evidence="1">
    <location>
        <begin position="20"/>
        <end position="39"/>
    </location>
</feature>
<dbReference type="EnsemblMetazoa" id="XM_030994759">
    <property type="protein sequence ID" value="XP_030850619"/>
    <property type="gene ID" value="LOC100891683"/>
</dbReference>
<keyword evidence="1" id="KW-1133">Transmembrane helix</keyword>
<accession>A0A7M7PI36</accession>
<evidence type="ECO:0000256" key="1">
    <source>
        <dbReference type="SAM" id="Phobius"/>
    </source>
</evidence>
<dbReference type="RefSeq" id="XP_030850620.1">
    <property type="nucleotide sequence ID" value="XM_030994760.1"/>
</dbReference>
<dbReference type="FunCoup" id="A0A7M7PI36">
    <property type="interactions" value="69"/>
</dbReference>